<dbReference type="GO" id="GO:0005525">
    <property type="term" value="F:GTP binding"/>
    <property type="evidence" value="ECO:0007669"/>
    <property type="project" value="InterPro"/>
</dbReference>
<dbReference type="CDD" id="cd01855">
    <property type="entry name" value="YqeH"/>
    <property type="match status" value="1"/>
</dbReference>
<dbReference type="Proteomes" id="UP000031512">
    <property type="component" value="Chromosome 1"/>
</dbReference>
<dbReference type="InterPro" id="IPR048422">
    <property type="entry name" value="NOA1/YqeH-like_C"/>
</dbReference>
<feature type="domain" description="NOA1/YqeH-like C-terminal" evidence="2">
    <location>
        <begin position="455"/>
        <end position="551"/>
    </location>
</feature>
<name>L0AZ82_THEEQ</name>
<dbReference type="STRING" id="1537102.L0AZ82"/>
<sequence>MYLSLLYNCLTRCKKWNLSHLRFSSRRLGSIPNQRNVQQKTTINDFGLPNVDEVFVPGITTDPFYKDITLPKRCIGCGSLFQTTDSTKPGYVDAQVLNESSVRGNLKLPSIRGAEAETVPEGIEIMRSEPGRFSAKKRRVVCRRCYKLQVLFWCLNQLLQYYKRVDMTSEVDVQRENIAREMLGIQDGIKRGDTQRIFTNSSSKDKGTLQMPTEVEASHAKKSLNLKLSSEIITDLAVRIKNDSVVIFLIDLTNLEASVIPELYIALRNRTLDVIWVANKVDVIPKPNDPTEIKRWLRSFVRQIGNAKSADVILVSSTKGIGLDVLEHRMKAYLQTGNPRNIYVVGATNVGKSTFVNRFLDFIQYNVGGTTRSAIPGTTLEFIEFGLPKGFKLVDTPGIPIPSQVPSLLYRPIDLLSISIMKTINPLSIKLEAGRSLLVGGLARVDLVQGSSTIVQCFFSSGITIKVCRSVAAEDILKHQVGTSLYPPHDKEDFEKLLPLSKYRFAVNCTGRRPVDEFVISGLGWISFCGIGPKIIEMYIPRGINLLRRPAMLTTAPKTVDGYKIYHGR</sequence>
<dbReference type="KEGG" id="beq:BEWA_034200"/>
<proteinExistence type="predicted"/>
<reference evidence="3 4" key="1">
    <citation type="journal article" date="2012" name="BMC Genomics">
        <title>Comparative genomic analysis and phylogenetic position of Theileria equi.</title>
        <authorList>
            <person name="Kappmeyer L.S."/>
            <person name="Thiagarajan M."/>
            <person name="Herndon D.R."/>
            <person name="Ramsay J.D."/>
            <person name="Caler E."/>
            <person name="Djikeng A."/>
            <person name="Gillespie J.J."/>
            <person name="Lau A.O."/>
            <person name="Roalson E.H."/>
            <person name="Silva J.C."/>
            <person name="Silva M.G."/>
            <person name="Suarez C.E."/>
            <person name="Ueti M.W."/>
            <person name="Nene V.M."/>
            <person name="Mealey R.H."/>
            <person name="Knowles D.P."/>
            <person name="Brayton K.A."/>
        </authorList>
    </citation>
    <scope>NUCLEOTIDE SEQUENCE [LARGE SCALE GENOMIC DNA]</scope>
    <source>
        <strain evidence="3 4">WA</strain>
    </source>
</reference>
<dbReference type="GO" id="GO:0005739">
    <property type="term" value="C:mitochondrion"/>
    <property type="evidence" value="ECO:0007669"/>
    <property type="project" value="TreeGrafter"/>
</dbReference>
<dbReference type="InterPro" id="IPR027417">
    <property type="entry name" value="P-loop_NTPase"/>
</dbReference>
<dbReference type="PANTHER" id="PTHR46434:SF1">
    <property type="entry name" value="GENETIC INTERACTOR OF PROHIBITINS 3, MITOCHONDRIAL"/>
    <property type="match status" value="1"/>
</dbReference>
<dbReference type="InterPro" id="IPR050896">
    <property type="entry name" value="Mito_lipid_metab_GTPase"/>
</dbReference>
<dbReference type="GeneID" id="15803528"/>
<dbReference type="RefSeq" id="XP_004830229.1">
    <property type="nucleotide sequence ID" value="XM_004830172.1"/>
</dbReference>
<dbReference type="SUPFAM" id="SSF52540">
    <property type="entry name" value="P-loop containing nucleoside triphosphate hydrolases"/>
    <property type="match status" value="1"/>
</dbReference>
<evidence type="ECO:0000313" key="3">
    <source>
        <dbReference type="EMBL" id="AFZ80563.1"/>
    </source>
</evidence>
<dbReference type="Gene3D" id="3.40.50.300">
    <property type="entry name" value="P-loop containing nucleotide triphosphate hydrolases"/>
    <property type="match status" value="1"/>
</dbReference>
<evidence type="ECO:0000259" key="1">
    <source>
        <dbReference type="Pfam" id="PF01926"/>
    </source>
</evidence>
<evidence type="ECO:0000313" key="4">
    <source>
        <dbReference type="Proteomes" id="UP000031512"/>
    </source>
</evidence>
<protein>
    <submittedName>
        <fullName evidence="3">Uncharacterized protein</fullName>
    </submittedName>
</protein>
<dbReference type="eggNOG" id="KOG1249">
    <property type="taxonomic scope" value="Eukaryota"/>
</dbReference>
<keyword evidence="4" id="KW-1185">Reference proteome</keyword>
<feature type="domain" description="G" evidence="1">
    <location>
        <begin position="342"/>
        <end position="400"/>
    </location>
</feature>
<dbReference type="InterPro" id="IPR006073">
    <property type="entry name" value="GTP-bd"/>
</dbReference>
<dbReference type="PANTHER" id="PTHR46434">
    <property type="entry name" value="GENETIC INTERACTOR OF PROHIBITINS 3, MITOCHONDRIAL"/>
    <property type="match status" value="1"/>
</dbReference>
<dbReference type="Pfam" id="PF21516">
    <property type="entry name" value="YqeH-like_C"/>
    <property type="match status" value="1"/>
</dbReference>
<dbReference type="VEuPathDB" id="PiroplasmaDB:BEWA_034200"/>
<accession>L0AZ82</accession>
<dbReference type="AlphaFoldDB" id="L0AZ82"/>
<dbReference type="OrthoDB" id="1696305at2759"/>
<organism evidence="3 4">
    <name type="scientific">Theileria equi strain WA</name>
    <dbReference type="NCBI Taxonomy" id="1537102"/>
    <lineage>
        <taxon>Eukaryota</taxon>
        <taxon>Sar</taxon>
        <taxon>Alveolata</taxon>
        <taxon>Apicomplexa</taxon>
        <taxon>Aconoidasida</taxon>
        <taxon>Piroplasmida</taxon>
        <taxon>Theileriidae</taxon>
        <taxon>Theileria</taxon>
    </lineage>
</organism>
<evidence type="ECO:0000259" key="2">
    <source>
        <dbReference type="Pfam" id="PF21516"/>
    </source>
</evidence>
<gene>
    <name evidence="3" type="ORF">BEWA_034200</name>
</gene>
<dbReference type="Pfam" id="PF01926">
    <property type="entry name" value="MMR_HSR1"/>
    <property type="match status" value="1"/>
</dbReference>
<dbReference type="EMBL" id="CP001669">
    <property type="protein sequence ID" value="AFZ80563.1"/>
    <property type="molecule type" value="Genomic_DNA"/>
</dbReference>